<keyword evidence="1" id="KW-0732">Signal</keyword>
<comment type="caution">
    <text evidence="2">The sequence shown here is derived from an EMBL/GenBank/DDBJ whole genome shotgun (WGS) entry which is preliminary data.</text>
</comment>
<evidence type="ECO:0000313" key="5">
    <source>
        <dbReference type="Proteomes" id="UP000093779"/>
    </source>
</evidence>
<accession>A0A0J8U008</accession>
<name>A0A0J8U008_9MYCO</name>
<sequence length="112" mass="11907">MNKLPLTRLAAAIGGAGLLLSAGAGLASAEPDLGPLVDSPCTYDQAIAAVHAENPMAAQYLDQSPPNLQFLRVFLSSPRDERVNLLNQIKNNQGADQALPVFKQMLTSCVKY</sequence>
<dbReference type="EMBL" id="LZHX01000024">
    <property type="protein sequence ID" value="OBF25697.1"/>
    <property type="molecule type" value="Genomic_DNA"/>
</dbReference>
<dbReference type="Proteomes" id="UP000093779">
    <property type="component" value="Unassembled WGS sequence"/>
</dbReference>
<organism evidence="2 4">
    <name type="scientific">Mycolicibacterium conceptionense</name>
    <dbReference type="NCBI Taxonomy" id="451644"/>
    <lineage>
        <taxon>Bacteria</taxon>
        <taxon>Bacillati</taxon>
        <taxon>Actinomycetota</taxon>
        <taxon>Actinomycetes</taxon>
        <taxon>Mycobacteriales</taxon>
        <taxon>Mycobacteriaceae</taxon>
        <taxon>Mycolicibacterium</taxon>
    </lineage>
</organism>
<dbReference type="OrthoDB" id="4563701at2"/>
<feature type="signal peptide" evidence="1">
    <location>
        <begin position="1"/>
        <end position="29"/>
    </location>
</feature>
<dbReference type="InterPro" id="IPR016572">
    <property type="entry name" value="UCP010611"/>
</dbReference>
<dbReference type="GO" id="GO:0020037">
    <property type="term" value="F:heme binding"/>
    <property type="evidence" value="ECO:0007669"/>
    <property type="project" value="InterPro"/>
</dbReference>
<dbReference type="RefSeq" id="WP_019348667.1">
    <property type="nucleotide sequence ID" value="NZ_AGSZ01000775.1"/>
</dbReference>
<dbReference type="PATRIC" id="fig|451644.5.peg.6842"/>
<gene>
    <name evidence="3" type="ORF">A5726_06660</name>
    <name evidence="2" type="ORF">ACT17_33275</name>
</gene>
<reference evidence="3 5" key="2">
    <citation type="submission" date="2016-06" db="EMBL/GenBank/DDBJ databases">
        <authorList>
            <person name="Kjaerup R.B."/>
            <person name="Dalgaard T.S."/>
            <person name="Juul-Madsen H.R."/>
        </authorList>
    </citation>
    <scope>NUCLEOTIDE SEQUENCE [LARGE SCALE GENOMIC DNA]</scope>
    <source>
        <strain evidence="3 5">ACS1953</strain>
    </source>
</reference>
<dbReference type="EMBL" id="LFOD01000068">
    <property type="protein sequence ID" value="KMV13845.1"/>
    <property type="molecule type" value="Genomic_DNA"/>
</dbReference>
<evidence type="ECO:0000256" key="1">
    <source>
        <dbReference type="SAM" id="SignalP"/>
    </source>
</evidence>
<evidence type="ECO:0008006" key="6">
    <source>
        <dbReference type="Google" id="ProtNLM"/>
    </source>
</evidence>
<proteinExistence type="predicted"/>
<evidence type="ECO:0000313" key="2">
    <source>
        <dbReference type="EMBL" id="KMV13845.1"/>
    </source>
</evidence>
<dbReference type="Proteomes" id="UP000037594">
    <property type="component" value="Unassembled WGS sequence"/>
</dbReference>
<dbReference type="NCBIfam" id="TIGR04529">
    <property type="entry name" value="MTB_hemophore"/>
    <property type="match status" value="1"/>
</dbReference>
<reference evidence="2 4" key="1">
    <citation type="submission" date="2015-06" db="EMBL/GenBank/DDBJ databases">
        <title>Genome sequence of Mycobacterium conceptionense strain MLE.</title>
        <authorList>
            <person name="Greninger A.L."/>
            <person name="Cunningham G."/>
            <person name="Chiu C.Y."/>
            <person name="Miller S."/>
        </authorList>
    </citation>
    <scope>NUCLEOTIDE SEQUENCE [LARGE SCALE GENOMIC DNA]</scope>
    <source>
        <strain evidence="2 4">MLE</strain>
    </source>
</reference>
<feature type="chain" id="PRO_5014516838" description="Hemophore-related protein" evidence="1">
    <location>
        <begin position="30"/>
        <end position="112"/>
    </location>
</feature>
<protein>
    <recommendedName>
        <fullName evidence="6">Hemophore-related protein</fullName>
    </recommendedName>
</protein>
<dbReference type="AlphaFoldDB" id="A0A0J8U008"/>
<dbReference type="PIRSF" id="PIRSF010611">
    <property type="entry name" value="UCP010611"/>
    <property type="match status" value="1"/>
</dbReference>
<evidence type="ECO:0000313" key="3">
    <source>
        <dbReference type="EMBL" id="OBF25697.1"/>
    </source>
</evidence>
<dbReference type="InterPro" id="IPR032407">
    <property type="entry name" value="MHB"/>
</dbReference>
<evidence type="ECO:0000313" key="4">
    <source>
        <dbReference type="Proteomes" id="UP000037594"/>
    </source>
</evidence>